<feature type="compositionally biased region" description="Acidic residues" evidence="1">
    <location>
        <begin position="120"/>
        <end position="129"/>
    </location>
</feature>
<dbReference type="EMBL" id="CAJRGZ010000016">
    <property type="protein sequence ID" value="CAG5153140.1"/>
    <property type="molecule type" value="Genomic_DNA"/>
</dbReference>
<evidence type="ECO:0000313" key="3">
    <source>
        <dbReference type="Proteomes" id="UP000676310"/>
    </source>
</evidence>
<sequence length="277" mass="30728">MADARISRLSTRTKSDTSAPSRIQLVDKHTGKCKAGDLNMSLMDIDDFGLRSKVAQLMAVAPALAIIDLYHLIVDSEGNLSRARKQAIKMSEAPAAQYRPGLDADGDDIMVKIDPNDPAFEWDDDEPQPELDATTTIRPLKPKPRPKAKSKSGSNAAKSKNLHNAAKSTKSTKSDTKHRSNICAKRTKSVLLNLTHTRETSSDRDFVVLGNVIHYDADFNVSNDSDQSTGTHVRNRRVDSDAEMLDGDDQLDLDIDMQPRFAYNARLLRNIRKARKT</sequence>
<gene>
    <name evidence="2" type="ORF">ALTATR162_LOCUS3050</name>
</gene>
<protein>
    <submittedName>
        <fullName evidence="2">Uncharacterized protein</fullName>
    </submittedName>
</protein>
<name>A0A8J2HYR7_9PLEO</name>
<dbReference type="Proteomes" id="UP000676310">
    <property type="component" value="Unassembled WGS sequence"/>
</dbReference>
<comment type="caution">
    <text evidence="2">The sequence shown here is derived from an EMBL/GenBank/DDBJ whole genome shotgun (WGS) entry which is preliminary data.</text>
</comment>
<dbReference type="RefSeq" id="XP_043166591.1">
    <property type="nucleotide sequence ID" value="XM_043310656.1"/>
</dbReference>
<feature type="compositionally biased region" description="Basic residues" evidence="1">
    <location>
        <begin position="140"/>
        <end position="150"/>
    </location>
</feature>
<feature type="region of interest" description="Disordered" evidence="1">
    <location>
        <begin position="1"/>
        <end position="20"/>
    </location>
</feature>
<dbReference type="GeneID" id="67014564"/>
<feature type="compositionally biased region" description="Polar residues" evidence="1">
    <location>
        <begin position="8"/>
        <end position="20"/>
    </location>
</feature>
<reference evidence="2" key="1">
    <citation type="submission" date="2021-05" db="EMBL/GenBank/DDBJ databases">
        <authorList>
            <person name="Stam R."/>
        </authorList>
    </citation>
    <scope>NUCLEOTIDE SEQUENCE</scope>
    <source>
        <strain evidence="2">CS162</strain>
    </source>
</reference>
<accession>A0A8J2HYR7</accession>
<evidence type="ECO:0000313" key="2">
    <source>
        <dbReference type="EMBL" id="CAG5153140.1"/>
    </source>
</evidence>
<dbReference type="AlphaFoldDB" id="A0A8J2HYR7"/>
<organism evidence="2 3">
    <name type="scientific">Alternaria atra</name>
    <dbReference type="NCBI Taxonomy" id="119953"/>
    <lineage>
        <taxon>Eukaryota</taxon>
        <taxon>Fungi</taxon>
        <taxon>Dikarya</taxon>
        <taxon>Ascomycota</taxon>
        <taxon>Pezizomycotina</taxon>
        <taxon>Dothideomycetes</taxon>
        <taxon>Pleosporomycetidae</taxon>
        <taxon>Pleosporales</taxon>
        <taxon>Pleosporineae</taxon>
        <taxon>Pleosporaceae</taxon>
        <taxon>Alternaria</taxon>
        <taxon>Alternaria sect. Ulocladioides</taxon>
    </lineage>
</organism>
<evidence type="ECO:0000256" key="1">
    <source>
        <dbReference type="SAM" id="MobiDB-lite"/>
    </source>
</evidence>
<feature type="region of interest" description="Disordered" evidence="1">
    <location>
        <begin position="98"/>
        <end position="182"/>
    </location>
</feature>
<dbReference type="OrthoDB" id="3798749at2759"/>
<keyword evidence="3" id="KW-1185">Reference proteome</keyword>
<proteinExistence type="predicted"/>